<organism evidence="1 2">
    <name type="scientific">Aliarcobacter butzleri</name>
    <dbReference type="NCBI Taxonomy" id="28197"/>
    <lineage>
        <taxon>Bacteria</taxon>
        <taxon>Pseudomonadati</taxon>
        <taxon>Campylobacterota</taxon>
        <taxon>Epsilonproteobacteria</taxon>
        <taxon>Campylobacterales</taxon>
        <taxon>Arcobacteraceae</taxon>
        <taxon>Aliarcobacter</taxon>
    </lineage>
</organism>
<comment type="caution">
    <text evidence="1">The sequence shown here is derived from an EMBL/GenBank/DDBJ whole genome shotgun (WGS) entry which is preliminary data.</text>
</comment>
<evidence type="ECO:0000313" key="2">
    <source>
        <dbReference type="Proteomes" id="UP001170288"/>
    </source>
</evidence>
<accession>A0AAW7Q110</accession>
<reference evidence="1" key="2">
    <citation type="journal article" date="2023" name="Microorganisms">
        <title>Genomic Characterization of Arcobacter butzleri Strains Isolated from Various Sources in Lithuania.</title>
        <authorList>
            <person name="Uljanovas D."/>
            <person name="Golz G."/>
            <person name="Fleischmann S."/>
            <person name="Kudirkiene E."/>
            <person name="Kasetiene N."/>
            <person name="Grineviciene A."/>
            <person name="Tamuleviciene E."/>
            <person name="Aksomaitiene J."/>
            <person name="Alter T."/>
            <person name="Malakauskas M."/>
        </authorList>
    </citation>
    <scope>NUCLEOTIDE SEQUENCE</scope>
    <source>
        <strain evidence="1">RCM69</strain>
    </source>
</reference>
<evidence type="ECO:0000313" key="1">
    <source>
        <dbReference type="EMBL" id="MDN5071568.1"/>
    </source>
</evidence>
<protein>
    <submittedName>
        <fullName evidence="1">Uncharacterized protein</fullName>
    </submittedName>
</protein>
<proteinExistence type="predicted"/>
<reference evidence="1" key="1">
    <citation type="submission" date="2022-12" db="EMBL/GenBank/DDBJ databases">
        <authorList>
            <person name="Uljanovas D."/>
        </authorList>
    </citation>
    <scope>NUCLEOTIDE SEQUENCE</scope>
    <source>
        <strain evidence="1">RCM69</strain>
    </source>
</reference>
<dbReference type="Proteomes" id="UP001170288">
    <property type="component" value="Unassembled WGS sequence"/>
</dbReference>
<dbReference type="AlphaFoldDB" id="A0AAW7Q110"/>
<dbReference type="EMBL" id="JAPZCX010000023">
    <property type="protein sequence ID" value="MDN5071568.1"/>
    <property type="molecule type" value="Genomic_DNA"/>
</dbReference>
<dbReference type="RefSeq" id="WP_237937918.1">
    <property type="nucleotide sequence ID" value="NZ_JAKKPJ010000022.1"/>
</dbReference>
<gene>
    <name evidence="1" type="ORF">O8C76_11090</name>
</gene>
<name>A0AAW7Q110_9BACT</name>
<sequence length="172" mass="20323">MIIIKPEIALRAYKENDFSIEVTKNIRKQALENINKEIPKESLFECIEYIKEFFKIDFTENEFIEILKLYPYQRCSLIQWGFSDTVVRESMGDIIANFFAGSRAITYGDESGNDFTKEYYSMLKTLAKNFGYKTIEREYYEKYINDNGKKIGDIESIEGIKLAYKKQLMEKK</sequence>